<accession>Q1PX02</accession>
<evidence type="ECO:0000313" key="1">
    <source>
        <dbReference type="EMBL" id="CAJ71761.1"/>
    </source>
</evidence>
<organism evidence="1">
    <name type="scientific">Kuenenia stuttgartiensis</name>
    <dbReference type="NCBI Taxonomy" id="174633"/>
    <lineage>
        <taxon>Bacteria</taxon>
        <taxon>Pseudomonadati</taxon>
        <taxon>Planctomycetota</taxon>
        <taxon>Candidatus Brocadiia</taxon>
        <taxon>Candidatus Brocadiales</taxon>
        <taxon>Candidatus Brocadiaceae</taxon>
        <taxon>Candidatus Kuenenia</taxon>
    </lineage>
</organism>
<proteinExistence type="predicted"/>
<dbReference type="EMBL" id="CP049055">
    <property type="protein sequence ID" value="QII13755.1"/>
    <property type="molecule type" value="Genomic_DNA"/>
</dbReference>
<reference evidence="2 3" key="3">
    <citation type="submission" date="2020-02" db="EMBL/GenBank/DDBJ databases">
        <title>Newly sequenced genome of strain CSTR1 showed variability in Candidatus Kuenenia stuttgartiensis genomes.</title>
        <authorList>
            <person name="Ding C."/>
            <person name="Adrian L."/>
        </authorList>
    </citation>
    <scope>NUCLEOTIDE SEQUENCE [LARGE SCALE GENOMIC DNA]</scope>
    <source>
        <strain evidence="2 3">CSTR1</strain>
    </source>
</reference>
<evidence type="ECO:0000313" key="2">
    <source>
        <dbReference type="EMBL" id="QII13755.1"/>
    </source>
</evidence>
<evidence type="ECO:0000313" key="3">
    <source>
        <dbReference type="Proteomes" id="UP000501926"/>
    </source>
</evidence>
<reference evidence="1" key="1">
    <citation type="journal article" date="2006" name="Nature">
        <title>Deciphering the evolution and metabolism of an anammox bacterium from a community genome.</title>
        <authorList>
            <person name="Strous M."/>
            <person name="Pelletier E."/>
            <person name="Mangenot S."/>
            <person name="Rattei T."/>
            <person name="Lehner A."/>
            <person name="Taylor M.W."/>
            <person name="Horn M."/>
            <person name="Daims H."/>
            <person name="Bartol-Mavel D."/>
            <person name="Wincker P."/>
            <person name="Barbe V."/>
            <person name="Fonknechten N."/>
            <person name="Vallenet D."/>
            <person name="Segurens B."/>
            <person name="Schenowitz-Truong C."/>
            <person name="Medigue C."/>
            <person name="Collingro A."/>
            <person name="Snel B."/>
            <person name="Dutilh B.E."/>
            <person name="OpDenCamp H.J.M."/>
            <person name="vanDerDrift C."/>
            <person name="Cirpus I."/>
            <person name="vanDePas-Schoonen K.T."/>
            <person name="Harhangi H.R."/>
            <person name="vanNiftrik L."/>
            <person name="Schmid M."/>
            <person name="Keltjens J."/>
            <person name="vanDeVossenberg J."/>
            <person name="Kartal B."/>
            <person name="Meier H."/>
            <person name="Frishman D."/>
            <person name="Huynen M.A."/>
            <person name="Mewes H."/>
            <person name="Weissenbach J."/>
            <person name="Jetten M.S.M."/>
            <person name="Wagner M."/>
            <person name="LePaslier D."/>
        </authorList>
    </citation>
    <scope>NUCLEOTIDE SEQUENCE</scope>
</reference>
<dbReference type="AlphaFoldDB" id="Q1PX02"/>
<reference evidence="1" key="2">
    <citation type="submission" date="2006-01" db="EMBL/GenBank/DDBJ databases">
        <authorList>
            <person name="Genoscope"/>
        </authorList>
    </citation>
    <scope>NUCLEOTIDE SEQUENCE</scope>
</reference>
<name>Q1PX02_KUEST</name>
<sequence>MNGNSRNDRLLLNGIIENPQSSICGLPITEGTIKYFPKKHALTNGSVRRNY</sequence>
<gene>
    <name evidence="2" type="ORF">KsCSTR_43760</name>
    <name evidence="1" type="ORF">kustc1016</name>
</gene>
<dbReference type="EMBL" id="CT573073">
    <property type="protein sequence ID" value="CAJ71761.1"/>
    <property type="molecule type" value="Genomic_DNA"/>
</dbReference>
<protein>
    <submittedName>
        <fullName evidence="1">Uncharacterized protein</fullName>
    </submittedName>
</protein>
<dbReference type="Proteomes" id="UP000501926">
    <property type="component" value="Chromosome"/>
</dbReference>